<name>A0ACD0P622_9BASI</name>
<proteinExistence type="predicted"/>
<keyword evidence="2" id="KW-1185">Reference proteome</keyword>
<evidence type="ECO:0000313" key="1">
    <source>
        <dbReference type="EMBL" id="PWN53523.1"/>
    </source>
</evidence>
<gene>
    <name evidence="1" type="ORF">IE53DRAFT_383957</name>
</gene>
<reference evidence="1 2" key="1">
    <citation type="journal article" date="2018" name="Mol. Biol. Evol.">
        <title>Broad Genomic Sampling Reveals a Smut Pathogenic Ancestry of the Fungal Clade Ustilaginomycotina.</title>
        <authorList>
            <person name="Kijpornyongpan T."/>
            <person name="Mondo S.J."/>
            <person name="Barry K."/>
            <person name="Sandor L."/>
            <person name="Lee J."/>
            <person name="Lipzen A."/>
            <person name="Pangilinan J."/>
            <person name="LaButti K."/>
            <person name="Hainaut M."/>
            <person name="Henrissat B."/>
            <person name="Grigoriev I.V."/>
            <person name="Spatafora J.W."/>
            <person name="Aime M.C."/>
        </authorList>
    </citation>
    <scope>NUCLEOTIDE SEQUENCE [LARGE SCALE GENOMIC DNA]</scope>
    <source>
        <strain evidence="1 2">SA 807</strain>
    </source>
</reference>
<dbReference type="EMBL" id="KZ819721">
    <property type="protein sequence ID" value="PWN53523.1"/>
    <property type="molecule type" value="Genomic_DNA"/>
</dbReference>
<protein>
    <submittedName>
        <fullName evidence="1">Uncharacterized protein</fullName>
    </submittedName>
</protein>
<sequence length="344" mass="37908">MSSSEPAPFQAGSCQPEASSEDHLDPSIPPPYQDRRPSSPCSLFSVEESETDQDHAKLPATTTTSEGFENGQPSFPYRGTRVAKRSPPPGSPRGIYLFPSLLSGEKCSEWIERISECNYFDAEEGRNQVMLFGREVEGKPSEGGSLGMTGLPDWSKGLVQELERVLRPELDDLHRSLLFPSLDQDPSGQGGRDGSKGGPPQICRSRQMILNLYSPDQGITSHVDLVNRFGDGIILCSFGPQGRGIAMDFEPVSKKEEEKGFSLFLPSRSVLLLFDEARYDWKHGIQPRDFDLVEAEEGSSGKVERLQRGLRLSVTIRWLLPGADVVGGEPVDHHRVEQRPSGSP</sequence>
<accession>A0ACD0P622</accession>
<evidence type="ECO:0000313" key="2">
    <source>
        <dbReference type="Proteomes" id="UP000245626"/>
    </source>
</evidence>
<dbReference type="Proteomes" id="UP000245626">
    <property type="component" value="Unassembled WGS sequence"/>
</dbReference>
<organism evidence="1 2">
    <name type="scientific">Violaceomyces palustris</name>
    <dbReference type="NCBI Taxonomy" id="1673888"/>
    <lineage>
        <taxon>Eukaryota</taxon>
        <taxon>Fungi</taxon>
        <taxon>Dikarya</taxon>
        <taxon>Basidiomycota</taxon>
        <taxon>Ustilaginomycotina</taxon>
        <taxon>Ustilaginomycetes</taxon>
        <taxon>Violaceomycetales</taxon>
        <taxon>Violaceomycetaceae</taxon>
        <taxon>Violaceomyces</taxon>
    </lineage>
</organism>